<dbReference type="AlphaFoldDB" id="A0A3N1CY73"/>
<sequence length="316" mass="35077">MLFDMNRKDGGPHPSWRDLPDVPRWRRRPEAGVPPEFVMPPGLQAAVNAALLLRRPLLLTGPTGSGKSTLVELLAARLGLGEVLRWHITSKTTLNDGLFTYDALDRLHEIRLGNEGDRVERFVRLGPLGTALASPDRPRAVLVDEIDKSDIDLPGDLLNVLENFEFEIPPLLRALRPQGAGGPEGFWVKGADRQADIFYDVGDGKVRAAHYPVVVFTSNRERSFAPAFLRRCVRFTMPPITPELLGEIVAKHLHQGADVERAAIGEFAERIHAGEELAINQILELVYLVTGRNSEYIGGEDRQELARILLSELNAQ</sequence>
<evidence type="ECO:0000313" key="3">
    <source>
        <dbReference type="EMBL" id="ROO86239.1"/>
    </source>
</evidence>
<evidence type="ECO:0000313" key="4">
    <source>
        <dbReference type="Proteomes" id="UP000272400"/>
    </source>
</evidence>
<gene>
    <name evidence="3" type="ORF">EDD29_3802</name>
</gene>
<keyword evidence="4" id="KW-1185">Reference proteome</keyword>
<accession>A0A3N1CY73</accession>
<dbReference type="Pfam" id="PF07728">
    <property type="entry name" value="AAA_5"/>
    <property type="match status" value="1"/>
</dbReference>
<dbReference type="RefSeq" id="WP_246053424.1">
    <property type="nucleotide sequence ID" value="NZ_RJKE01000001.1"/>
</dbReference>
<reference evidence="3 4" key="1">
    <citation type="submission" date="2018-11" db="EMBL/GenBank/DDBJ databases">
        <title>Sequencing the genomes of 1000 actinobacteria strains.</title>
        <authorList>
            <person name="Klenk H.-P."/>
        </authorList>
    </citation>
    <scope>NUCLEOTIDE SEQUENCE [LARGE SCALE GENOMIC DNA]</scope>
    <source>
        <strain evidence="3 4">DSM 44254</strain>
    </source>
</reference>
<protein>
    <submittedName>
        <fullName evidence="3">MoxR-like ATPase</fullName>
    </submittedName>
</protein>
<dbReference type="SMART" id="SM00382">
    <property type="entry name" value="AAA"/>
    <property type="match status" value="1"/>
</dbReference>
<dbReference type="EMBL" id="RJKE01000001">
    <property type="protein sequence ID" value="ROO86239.1"/>
    <property type="molecule type" value="Genomic_DNA"/>
</dbReference>
<proteinExistence type="predicted"/>
<dbReference type="InterPro" id="IPR011704">
    <property type="entry name" value="ATPase_dyneun-rel_AAA"/>
</dbReference>
<evidence type="ECO:0000256" key="1">
    <source>
        <dbReference type="SAM" id="MobiDB-lite"/>
    </source>
</evidence>
<dbReference type="SUPFAM" id="SSF52540">
    <property type="entry name" value="P-loop containing nucleoside triphosphate hydrolases"/>
    <property type="match status" value="1"/>
</dbReference>
<dbReference type="InterPro" id="IPR003593">
    <property type="entry name" value="AAA+_ATPase"/>
</dbReference>
<feature type="domain" description="AAA+ ATPase" evidence="2">
    <location>
        <begin position="53"/>
        <end position="243"/>
    </location>
</feature>
<dbReference type="Proteomes" id="UP000272400">
    <property type="component" value="Unassembled WGS sequence"/>
</dbReference>
<evidence type="ECO:0000259" key="2">
    <source>
        <dbReference type="SMART" id="SM00382"/>
    </source>
</evidence>
<organism evidence="3 4">
    <name type="scientific">Actinocorallia herbida</name>
    <dbReference type="NCBI Taxonomy" id="58109"/>
    <lineage>
        <taxon>Bacteria</taxon>
        <taxon>Bacillati</taxon>
        <taxon>Actinomycetota</taxon>
        <taxon>Actinomycetes</taxon>
        <taxon>Streptosporangiales</taxon>
        <taxon>Thermomonosporaceae</taxon>
        <taxon>Actinocorallia</taxon>
    </lineage>
</organism>
<feature type="region of interest" description="Disordered" evidence="1">
    <location>
        <begin position="1"/>
        <end position="21"/>
    </location>
</feature>
<comment type="caution">
    <text evidence="3">The sequence shown here is derived from an EMBL/GenBank/DDBJ whole genome shotgun (WGS) entry which is preliminary data.</text>
</comment>
<dbReference type="GO" id="GO:0016887">
    <property type="term" value="F:ATP hydrolysis activity"/>
    <property type="evidence" value="ECO:0007669"/>
    <property type="project" value="InterPro"/>
</dbReference>
<dbReference type="GO" id="GO:0005524">
    <property type="term" value="F:ATP binding"/>
    <property type="evidence" value="ECO:0007669"/>
    <property type="project" value="InterPro"/>
</dbReference>
<dbReference type="InterPro" id="IPR027417">
    <property type="entry name" value="P-loop_NTPase"/>
</dbReference>
<dbReference type="Gene3D" id="3.40.50.300">
    <property type="entry name" value="P-loop containing nucleotide triphosphate hydrolases"/>
    <property type="match status" value="1"/>
</dbReference>
<name>A0A3N1CY73_9ACTN</name>